<evidence type="ECO:0000256" key="4">
    <source>
        <dbReference type="ARBA" id="ARBA00022487"/>
    </source>
</evidence>
<evidence type="ECO:0000256" key="8">
    <source>
        <dbReference type="ARBA" id="ARBA00031195"/>
    </source>
</evidence>
<dbReference type="SUPFAM" id="SSF53474">
    <property type="entry name" value="alpha/beta-Hydrolases"/>
    <property type="match status" value="1"/>
</dbReference>
<keyword evidence="6" id="KW-0276">Fatty acid metabolism</keyword>
<proteinExistence type="inferred from homology"/>
<dbReference type="AlphaFoldDB" id="A0A067P1B5"/>
<dbReference type="InterPro" id="IPR003140">
    <property type="entry name" value="PLipase/COase/thioEstase"/>
</dbReference>
<dbReference type="PANTHER" id="PTHR10655">
    <property type="entry name" value="LYSOPHOSPHOLIPASE-RELATED"/>
    <property type="match status" value="1"/>
</dbReference>
<dbReference type="OrthoDB" id="2418081at2759"/>
<dbReference type="GO" id="GO:0008474">
    <property type="term" value="F:palmitoyl-(protein) hydrolase activity"/>
    <property type="evidence" value="ECO:0007669"/>
    <property type="project" value="UniProtKB-EC"/>
</dbReference>
<dbReference type="GO" id="GO:0006631">
    <property type="term" value="P:fatty acid metabolic process"/>
    <property type="evidence" value="ECO:0007669"/>
    <property type="project" value="UniProtKB-KW"/>
</dbReference>
<dbReference type="VEuPathDB" id="FungiDB:PLEOSDRAFT_1093088"/>
<gene>
    <name evidence="11" type="ORF">PLEOSDRAFT_1093088</name>
</gene>
<dbReference type="Gene3D" id="3.40.50.1820">
    <property type="entry name" value="alpha/beta hydrolase"/>
    <property type="match status" value="1"/>
</dbReference>
<comment type="similarity">
    <text evidence="1">Belongs to the AB hydrolase superfamily. AB hydrolase 2 family.</text>
</comment>
<evidence type="ECO:0000259" key="10">
    <source>
        <dbReference type="Pfam" id="PF02230"/>
    </source>
</evidence>
<organism evidence="11 12">
    <name type="scientific">Pleurotus ostreatus (strain PC15)</name>
    <name type="common">Oyster mushroom</name>
    <dbReference type="NCBI Taxonomy" id="1137138"/>
    <lineage>
        <taxon>Eukaryota</taxon>
        <taxon>Fungi</taxon>
        <taxon>Dikarya</taxon>
        <taxon>Basidiomycota</taxon>
        <taxon>Agaricomycotina</taxon>
        <taxon>Agaricomycetes</taxon>
        <taxon>Agaricomycetidae</taxon>
        <taxon>Agaricales</taxon>
        <taxon>Pleurotineae</taxon>
        <taxon>Pleurotaceae</taxon>
        <taxon>Pleurotus</taxon>
    </lineage>
</organism>
<dbReference type="InterPro" id="IPR050565">
    <property type="entry name" value="LYPA1-2/EST-like"/>
</dbReference>
<dbReference type="InterPro" id="IPR029058">
    <property type="entry name" value="AB_hydrolase_fold"/>
</dbReference>
<evidence type="ECO:0000256" key="1">
    <source>
        <dbReference type="ARBA" id="ARBA00006499"/>
    </source>
</evidence>
<protein>
    <recommendedName>
        <fullName evidence="3">Acyl-protein thioesterase 1</fullName>
        <ecNumber evidence="2">3.1.2.22</ecNumber>
    </recommendedName>
    <alternativeName>
        <fullName evidence="8">Palmitoyl-protein hydrolase</fullName>
    </alternativeName>
</protein>
<dbReference type="InParanoid" id="A0A067P1B5"/>
<reference evidence="12" key="1">
    <citation type="journal article" date="2014" name="Proc. Natl. Acad. Sci. U.S.A.">
        <title>Extensive sampling of basidiomycete genomes demonstrates inadequacy of the white-rot/brown-rot paradigm for wood decay fungi.</title>
        <authorList>
            <person name="Riley R."/>
            <person name="Salamov A.A."/>
            <person name="Brown D.W."/>
            <person name="Nagy L.G."/>
            <person name="Floudas D."/>
            <person name="Held B.W."/>
            <person name="Levasseur A."/>
            <person name="Lombard V."/>
            <person name="Morin E."/>
            <person name="Otillar R."/>
            <person name="Lindquist E.A."/>
            <person name="Sun H."/>
            <person name="LaButti K.M."/>
            <person name="Schmutz J."/>
            <person name="Jabbour D."/>
            <person name="Luo H."/>
            <person name="Baker S.E."/>
            <person name="Pisabarro A.G."/>
            <person name="Walton J.D."/>
            <person name="Blanchette R.A."/>
            <person name="Henrissat B."/>
            <person name="Martin F."/>
            <person name="Cullen D."/>
            <person name="Hibbett D.S."/>
            <person name="Grigoriev I.V."/>
        </authorList>
    </citation>
    <scope>NUCLEOTIDE SEQUENCE [LARGE SCALE GENOMIC DNA]</scope>
    <source>
        <strain evidence="12">PC15</strain>
    </source>
</reference>
<evidence type="ECO:0000256" key="9">
    <source>
        <dbReference type="ARBA" id="ARBA00047337"/>
    </source>
</evidence>
<name>A0A067P1B5_PLEO1</name>
<dbReference type="Pfam" id="PF02230">
    <property type="entry name" value="Abhydrolase_2"/>
    <property type="match status" value="1"/>
</dbReference>
<evidence type="ECO:0000256" key="3">
    <source>
        <dbReference type="ARBA" id="ARBA00014923"/>
    </source>
</evidence>
<dbReference type="GO" id="GO:0052689">
    <property type="term" value="F:carboxylic ester hydrolase activity"/>
    <property type="evidence" value="ECO:0007669"/>
    <property type="project" value="UniProtKB-KW"/>
</dbReference>
<keyword evidence="4" id="KW-0719">Serine esterase</keyword>
<evidence type="ECO:0000256" key="2">
    <source>
        <dbReference type="ARBA" id="ARBA00012423"/>
    </source>
</evidence>
<evidence type="ECO:0000256" key="6">
    <source>
        <dbReference type="ARBA" id="ARBA00022832"/>
    </source>
</evidence>
<sequence length="252" mass="27441">MPPASSSSSSPPSQEPLKFISLPPKSRHSATVFFIHGLGDTGHGWKPVADMFRLDPALSHVKWILPHSPVRAVQANLGMEMPSWFDIYSFGFNTDEDEVGMIQSARSINQLIMNEVESGMDPSRIILGGFSQGATMSLLTGMMSELKLGGIIVLSGWLTLRSKFKEIASAHAASTPVFWGQGAQDSLVKSTFGRESADFLVTELGMPVGVPNECRGLSFITYDNLGHATNPMELDDVCNWMKKAIPAEKARK</sequence>
<dbReference type="EMBL" id="KL198007">
    <property type="protein sequence ID" value="KDQ29661.1"/>
    <property type="molecule type" value="Genomic_DNA"/>
</dbReference>
<comment type="function">
    <text evidence="7">Hydrolyzes fatty acids from S-acylated cysteine residues in proteins with a strong preference for palmitoylated G-alpha proteins over other acyl substrates. Mediates the deacylation of G-alpha proteins such as GPA1 in vivo, but has weak or no activity toward palmitoylated Ras proteins. Has weak lysophospholipase activity in vitro; however such activity may not exist in vivo.</text>
</comment>
<keyword evidence="6" id="KW-0443">Lipid metabolism</keyword>
<keyword evidence="5" id="KW-0378">Hydrolase</keyword>
<evidence type="ECO:0000313" key="12">
    <source>
        <dbReference type="Proteomes" id="UP000027073"/>
    </source>
</evidence>
<comment type="catalytic activity">
    <reaction evidence="9">
        <text>S-hexadecanoyl-L-cysteinyl-[protein] + H2O = L-cysteinyl-[protein] + hexadecanoate + H(+)</text>
        <dbReference type="Rhea" id="RHEA:19233"/>
        <dbReference type="Rhea" id="RHEA-COMP:10131"/>
        <dbReference type="Rhea" id="RHEA-COMP:11032"/>
        <dbReference type="ChEBI" id="CHEBI:7896"/>
        <dbReference type="ChEBI" id="CHEBI:15377"/>
        <dbReference type="ChEBI" id="CHEBI:15378"/>
        <dbReference type="ChEBI" id="CHEBI:29950"/>
        <dbReference type="ChEBI" id="CHEBI:74151"/>
        <dbReference type="EC" id="3.1.2.22"/>
    </reaction>
</comment>
<evidence type="ECO:0000256" key="7">
    <source>
        <dbReference type="ARBA" id="ARBA00029392"/>
    </source>
</evidence>
<dbReference type="Proteomes" id="UP000027073">
    <property type="component" value="Unassembled WGS sequence"/>
</dbReference>
<evidence type="ECO:0000256" key="5">
    <source>
        <dbReference type="ARBA" id="ARBA00022801"/>
    </source>
</evidence>
<accession>A0A067P1B5</accession>
<feature type="domain" description="Phospholipase/carboxylesterase/thioesterase" evidence="10">
    <location>
        <begin position="24"/>
        <end position="243"/>
    </location>
</feature>
<dbReference type="GO" id="GO:0005737">
    <property type="term" value="C:cytoplasm"/>
    <property type="evidence" value="ECO:0007669"/>
    <property type="project" value="TreeGrafter"/>
</dbReference>
<dbReference type="STRING" id="1137138.A0A067P1B5"/>
<dbReference type="EC" id="3.1.2.22" evidence="2"/>
<dbReference type="HOGENOM" id="CLU_049413_3_5_1"/>
<evidence type="ECO:0000313" key="11">
    <source>
        <dbReference type="EMBL" id="KDQ29661.1"/>
    </source>
</evidence>
<dbReference type="PANTHER" id="PTHR10655:SF17">
    <property type="entry name" value="LYSOPHOSPHOLIPASE-LIKE PROTEIN 1"/>
    <property type="match status" value="1"/>
</dbReference>
<dbReference type="FunCoup" id="A0A067P1B5">
    <property type="interactions" value="368"/>
</dbReference>